<dbReference type="InParanoid" id="A0A168LRZ1"/>
<evidence type="ECO:0000256" key="1">
    <source>
        <dbReference type="PROSITE-ProRule" id="PRU00042"/>
    </source>
</evidence>
<evidence type="ECO:0000259" key="2">
    <source>
        <dbReference type="PROSITE" id="PS50157"/>
    </source>
</evidence>
<dbReference type="AlphaFoldDB" id="A0A168LRZ1"/>
<dbReference type="GO" id="GO:0004553">
    <property type="term" value="F:hydrolase activity, hydrolyzing O-glycosyl compounds"/>
    <property type="evidence" value="ECO:0007669"/>
    <property type="project" value="InterPro"/>
</dbReference>
<keyword evidence="4" id="KW-1185">Reference proteome</keyword>
<feature type="domain" description="C2H2-type" evidence="2">
    <location>
        <begin position="34"/>
        <end position="62"/>
    </location>
</feature>
<dbReference type="OMA" id="TENICFI"/>
<sequence>MTRPEKTRALKRSRKQANEGRFRITNPSVSNPPVSCMSCGLSFTRKDNLDRHNASVHVPSEVMQNVPIATEPTTIENEPFDGVDIDYESIEAYESVDDVNDTDEEIDDGPRDTSFLSYFVQRMDALDDTDDIFGSAQADIGEMMELEEWSDAESTFPFNSIQSMVLHALVNGDHDMISERMLKKIMYTIEIILELKAMSDSDPSGKSFVLPKLDAILNYRKRKSNKIPVFETKEVTITTDHKVKGVRDQQVYVNMPSTFLRQFVANPEKSPHLSPLPDHTPGQLTSLQQGQKWKEHPLFQPPMVTQNHIDYWIGDLVCTTEGTGLMALCAFFTMGTQTMADGYFFDVEDYKFVFQNNKSQGSVVGYHPVKIVPIFFFTDDTSANISRQYNKIDSWSMFFGGLPFSERMKTENICFISAVSGSDDLGAMDLVPILVDDLLALEKGVIMFSAEHGKDVLVIAPMLFITADNPRHSELCSLMASSCSYPCRMCHYRKVFRKQIKNDEGDAISDTLIGEDQLLMTCEPRTKEHYLHASQGDEKTIMQGVLGQNLTKKKLCYKNTGANRLLELKSFDPMSDTPIEILHTILLGNAKYLIRYMVRNLLDEDSLRELSKELELYEKAPGYSRTFRHDLHYVGSFLGRDFKQLIQVLPLILEKLFNERTDPDIMQFIKVMKSMGLLCSLVFVRGIESNAAKYIAIVEQTVGVFLKDLRQFDIVIDNPSPFCHLVKSHQLVHLGDNLRRFDCALHYETERGEQLNKFIREHIHHTNRHNPTRDIAISFSRESMLRHVLDGGHWKDSNGSMVKIGQKAKSWIEENSAPFCAKLLGGSRIPQDNNYVVREIKDGICGVFSFKTASSSSKPLFIGMARTQGNDIFLDQFEVHEVCAERQAIITKKTGRIIQLSDAKTELIIDMFMIEEGDKQVVNICKFSSFWFFSENLSQIQ</sequence>
<dbReference type="STRING" id="4829.A0A168LRZ1"/>
<evidence type="ECO:0000313" key="4">
    <source>
        <dbReference type="Proteomes" id="UP000078561"/>
    </source>
</evidence>
<dbReference type="EMBL" id="LT551776">
    <property type="protein sequence ID" value="SAL97371.1"/>
    <property type="molecule type" value="Genomic_DNA"/>
</dbReference>
<evidence type="ECO:0000313" key="3">
    <source>
        <dbReference type="EMBL" id="SAL97371.1"/>
    </source>
</evidence>
<dbReference type="Proteomes" id="UP000078561">
    <property type="component" value="Unassembled WGS sequence"/>
</dbReference>
<dbReference type="PANTHER" id="PTHR31912:SF34">
    <property type="entry name" value="NOTOCHORD-RELATED PROTEIN"/>
    <property type="match status" value="1"/>
</dbReference>
<keyword evidence="1" id="KW-0863">Zinc-finger</keyword>
<dbReference type="PROSITE" id="PS01095">
    <property type="entry name" value="GH18_1"/>
    <property type="match status" value="1"/>
</dbReference>
<name>A0A168LRZ1_ABSGL</name>
<organism evidence="3">
    <name type="scientific">Absidia glauca</name>
    <name type="common">Pin mould</name>
    <dbReference type="NCBI Taxonomy" id="4829"/>
    <lineage>
        <taxon>Eukaryota</taxon>
        <taxon>Fungi</taxon>
        <taxon>Fungi incertae sedis</taxon>
        <taxon>Mucoromycota</taxon>
        <taxon>Mucoromycotina</taxon>
        <taxon>Mucoromycetes</taxon>
        <taxon>Mucorales</taxon>
        <taxon>Cunninghamellaceae</taxon>
        <taxon>Absidia</taxon>
    </lineage>
</organism>
<dbReference type="InterPro" id="IPR013087">
    <property type="entry name" value="Znf_C2H2_type"/>
</dbReference>
<dbReference type="InterPro" id="IPR001579">
    <property type="entry name" value="Glyco_hydro_18_chit_AS"/>
</dbReference>
<dbReference type="GO" id="GO:0005975">
    <property type="term" value="P:carbohydrate metabolic process"/>
    <property type="evidence" value="ECO:0007669"/>
    <property type="project" value="InterPro"/>
</dbReference>
<keyword evidence="1" id="KW-0479">Metal-binding</keyword>
<dbReference type="PANTHER" id="PTHR31912">
    <property type="entry name" value="IP13529P"/>
    <property type="match status" value="1"/>
</dbReference>
<accession>A0A168LRZ1</accession>
<dbReference type="PROSITE" id="PS50157">
    <property type="entry name" value="ZINC_FINGER_C2H2_2"/>
    <property type="match status" value="1"/>
</dbReference>
<gene>
    <name evidence="3" type="primary">ABSGL_02864.1 scaffold 4025</name>
</gene>
<keyword evidence="1" id="KW-0862">Zinc</keyword>
<dbReference type="GO" id="GO:0008270">
    <property type="term" value="F:zinc ion binding"/>
    <property type="evidence" value="ECO:0007669"/>
    <property type="project" value="UniProtKB-KW"/>
</dbReference>
<protein>
    <recommendedName>
        <fullName evidence="2">C2H2-type domain-containing protein</fullName>
    </recommendedName>
</protein>
<dbReference type="OrthoDB" id="2276327at2759"/>
<dbReference type="PROSITE" id="PS00028">
    <property type="entry name" value="ZINC_FINGER_C2H2_1"/>
    <property type="match status" value="1"/>
</dbReference>
<proteinExistence type="predicted"/>
<reference evidence="3" key="1">
    <citation type="submission" date="2016-04" db="EMBL/GenBank/DDBJ databases">
        <authorList>
            <person name="Evans L.H."/>
            <person name="Alamgir A."/>
            <person name="Owens N."/>
            <person name="Weber N.D."/>
            <person name="Virtaneva K."/>
            <person name="Barbian K."/>
            <person name="Babar A."/>
            <person name="Rosenke K."/>
        </authorList>
    </citation>
    <scope>NUCLEOTIDE SEQUENCE [LARGE SCALE GENOMIC DNA]</scope>
    <source>
        <strain evidence="3">CBS 101.48</strain>
    </source>
</reference>